<dbReference type="EMBL" id="AAVT01000006">
    <property type="protein sequence ID" value="EAW30880.1"/>
    <property type="molecule type" value="Genomic_DNA"/>
</dbReference>
<comment type="caution">
    <text evidence="6">The sequence shown here is derived from an EMBL/GenBank/DDBJ whole genome shotgun (WGS) entry which is preliminary data.</text>
</comment>
<dbReference type="Gene3D" id="3.30.2340.10">
    <property type="entry name" value="TruD, insertion domain"/>
    <property type="match status" value="1"/>
</dbReference>
<sequence length="354" mass="39180">MTDSNQIMNDLAPSNIPYAYGGPLISGSLRDQPADFFVEENLGFEPEGEGEHVFLWIEKTDINTQQLAGDIARLAKLPTRQVSYAGMKDRRAVTRQWFSVHLPGQDNIDWQALNSGQVRLLKQVRHLRKLRRGAHRGNRFVIIINDVSGDTSQLASAVATIARRGVPNFFGEQRFGYGGSNLMRARQLFSGQFKPKKHQRGLYLSAARAYLFNQVLAQRVEANNWDQLTSGELLMLNGSHSVFAQGDTIDLDARLLDGDIHLTGPLYGKSGSLAPTAEVAAMEADILQATPDFTAGLLQAGLKAERRALRLLPVDLQAQLSERQLTLSFALPTGCFATALVRELVNYTETHNHV</sequence>
<dbReference type="PROSITE" id="PS50984">
    <property type="entry name" value="TRUD"/>
    <property type="match status" value="1"/>
</dbReference>
<dbReference type="SUPFAM" id="SSF55120">
    <property type="entry name" value="Pseudouridine synthase"/>
    <property type="match status" value="1"/>
</dbReference>
<dbReference type="Gene3D" id="3.30.2350.20">
    <property type="entry name" value="TruD, catalytic domain"/>
    <property type="match status" value="1"/>
</dbReference>
<dbReference type="InterPro" id="IPR042214">
    <property type="entry name" value="TruD_catalytic"/>
</dbReference>
<feature type="active site" description="Nucleophile" evidence="4">
    <location>
        <position position="89"/>
    </location>
</feature>
<dbReference type="AlphaFoldDB" id="A0YEP4"/>
<dbReference type="Proteomes" id="UP000004931">
    <property type="component" value="Unassembled WGS sequence"/>
</dbReference>
<evidence type="ECO:0000259" key="5">
    <source>
        <dbReference type="PROSITE" id="PS50984"/>
    </source>
</evidence>
<dbReference type="PROSITE" id="PS01268">
    <property type="entry name" value="UPF0024"/>
    <property type="match status" value="1"/>
</dbReference>
<dbReference type="PANTHER" id="PTHR47811:SF1">
    <property type="entry name" value="TRNA PSEUDOURIDINE SYNTHASE D"/>
    <property type="match status" value="1"/>
</dbReference>
<organism evidence="6 7">
    <name type="scientific">marine gamma proteobacterium HTCC2143</name>
    <dbReference type="NCBI Taxonomy" id="247633"/>
    <lineage>
        <taxon>Bacteria</taxon>
        <taxon>Pseudomonadati</taxon>
        <taxon>Pseudomonadota</taxon>
        <taxon>Gammaproteobacteria</taxon>
        <taxon>Cellvibrionales</taxon>
        <taxon>Spongiibacteraceae</taxon>
        <taxon>BD1-7 clade</taxon>
    </lineage>
</organism>
<keyword evidence="2 4" id="KW-0819">tRNA processing</keyword>
<dbReference type="InterPro" id="IPR020103">
    <property type="entry name" value="PsdUridine_synth_cat_dom_sf"/>
</dbReference>
<accession>A0YEP4</accession>
<proteinExistence type="inferred from homology"/>
<evidence type="ECO:0000256" key="1">
    <source>
        <dbReference type="ARBA" id="ARBA00007953"/>
    </source>
</evidence>
<dbReference type="GO" id="GO:0160150">
    <property type="term" value="F:tRNA pseudouridine(13) synthase activity"/>
    <property type="evidence" value="ECO:0007669"/>
    <property type="project" value="UniProtKB-EC"/>
</dbReference>
<feature type="domain" description="TRUD" evidence="5">
    <location>
        <begin position="165"/>
        <end position="311"/>
    </location>
</feature>
<dbReference type="CDD" id="cd01291">
    <property type="entry name" value="PseudoU_synth"/>
    <property type="match status" value="1"/>
</dbReference>
<protein>
    <recommendedName>
        <fullName evidence="4">tRNA pseudouridine synthase D</fullName>
        <ecNumber evidence="4">5.4.99.27</ecNumber>
    </recommendedName>
    <alternativeName>
        <fullName evidence="4">tRNA pseudouridine(13) synthase</fullName>
    </alternativeName>
    <alternativeName>
        <fullName evidence="4">tRNA pseudouridylate synthase D</fullName>
    </alternativeName>
    <alternativeName>
        <fullName evidence="4">tRNA-uridine isomerase D</fullName>
    </alternativeName>
</protein>
<comment type="catalytic activity">
    <reaction evidence="4">
        <text>uridine(13) in tRNA = pseudouridine(13) in tRNA</text>
        <dbReference type="Rhea" id="RHEA:42540"/>
        <dbReference type="Rhea" id="RHEA-COMP:10105"/>
        <dbReference type="Rhea" id="RHEA-COMP:10106"/>
        <dbReference type="ChEBI" id="CHEBI:65314"/>
        <dbReference type="ChEBI" id="CHEBI:65315"/>
        <dbReference type="EC" id="5.4.99.27"/>
    </reaction>
</comment>
<dbReference type="InterPro" id="IPR050170">
    <property type="entry name" value="TruD_pseudoU_synthase"/>
</dbReference>
<evidence type="ECO:0000256" key="2">
    <source>
        <dbReference type="ARBA" id="ARBA00022694"/>
    </source>
</evidence>
<evidence type="ECO:0000256" key="4">
    <source>
        <dbReference type="HAMAP-Rule" id="MF_01082"/>
    </source>
</evidence>
<dbReference type="EC" id="5.4.99.27" evidence="4"/>
<dbReference type="eggNOG" id="COG0585">
    <property type="taxonomic scope" value="Bacteria"/>
</dbReference>
<evidence type="ECO:0000313" key="6">
    <source>
        <dbReference type="EMBL" id="EAW30880.1"/>
    </source>
</evidence>
<keyword evidence="7" id="KW-1185">Reference proteome</keyword>
<reference evidence="6 7" key="1">
    <citation type="journal article" date="2010" name="J. Bacteriol.">
        <title>Genome sequence of the oligotrophic marine Gammaproteobacterium HTCC2143, isolated from the Oregon Coast.</title>
        <authorList>
            <person name="Oh H.M."/>
            <person name="Kang I."/>
            <person name="Ferriera S."/>
            <person name="Giovannoni S.J."/>
            <person name="Cho J.C."/>
        </authorList>
    </citation>
    <scope>NUCLEOTIDE SEQUENCE [LARGE SCALE GENOMIC DNA]</scope>
    <source>
        <strain evidence="6 7">HTCC2143</strain>
    </source>
</reference>
<dbReference type="InterPro" id="IPR001656">
    <property type="entry name" value="PsdUridine_synth_TruD"/>
</dbReference>
<dbReference type="STRING" id="247633.GP2143_03114"/>
<gene>
    <name evidence="4" type="primary">truD</name>
    <name evidence="6" type="ORF">GP2143_03114</name>
</gene>
<dbReference type="PANTHER" id="PTHR47811">
    <property type="entry name" value="TRNA PSEUDOURIDINE SYNTHASE D"/>
    <property type="match status" value="1"/>
</dbReference>
<dbReference type="InterPro" id="IPR011760">
    <property type="entry name" value="PsdUridine_synth_TruD_insert"/>
</dbReference>
<dbReference type="InterPro" id="IPR020119">
    <property type="entry name" value="PsdUridine_synth_TruD_CS"/>
</dbReference>
<keyword evidence="3 4" id="KW-0413">Isomerase</keyword>
<dbReference type="GO" id="GO:0005829">
    <property type="term" value="C:cytosol"/>
    <property type="evidence" value="ECO:0007669"/>
    <property type="project" value="TreeGrafter"/>
</dbReference>
<dbReference type="CDD" id="cd02575">
    <property type="entry name" value="PseudoU_synth_EcTruD"/>
    <property type="match status" value="1"/>
</dbReference>
<dbReference type="InterPro" id="IPR043165">
    <property type="entry name" value="TruD_insert_sf"/>
</dbReference>
<evidence type="ECO:0000313" key="7">
    <source>
        <dbReference type="Proteomes" id="UP000004931"/>
    </source>
</evidence>
<dbReference type="HAMAP" id="MF_01082">
    <property type="entry name" value="TruD"/>
    <property type="match status" value="1"/>
</dbReference>
<name>A0YEP4_9GAMM</name>
<comment type="similarity">
    <text evidence="1 4">Belongs to the pseudouridine synthase TruD family.</text>
</comment>
<dbReference type="GO" id="GO:0031119">
    <property type="term" value="P:tRNA pseudouridine synthesis"/>
    <property type="evidence" value="ECO:0007669"/>
    <property type="project" value="UniProtKB-UniRule"/>
</dbReference>
<comment type="function">
    <text evidence="4">Responsible for synthesis of pseudouridine from uracil-13 in transfer RNAs.</text>
</comment>
<dbReference type="Pfam" id="PF01142">
    <property type="entry name" value="TruD"/>
    <property type="match status" value="2"/>
</dbReference>
<dbReference type="GO" id="GO:0003723">
    <property type="term" value="F:RNA binding"/>
    <property type="evidence" value="ECO:0007669"/>
    <property type="project" value="InterPro"/>
</dbReference>
<evidence type="ECO:0000256" key="3">
    <source>
        <dbReference type="ARBA" id="ARBA00023235"/>
    </source>
</evidence>